<feature type="active site" description="Proton acceptor" evidence="7">
    <location>
        <position position="242"/>
    </location>
</feature>
<feature type="binding site" evidence="7">
    <location>
        <position position="52"/>
    </location>
    <ligand>
        <name>NADP(+)</name>
        <dbReference type="ChEBI" id="CHEBI:58349"/>
    </ligand>
</feature>
<comment type="pathway">
    <text evidence="1 7">Carbohydrate degradation; pentose phosphate pathway; D-ribulose 5-phosphate from D-glucose 6-phosphate (oxidative stage): step 1/3.</text>
</comment>
<evidence type="ECO:0000256" key="1">
    <source>
        <dbReference type="ARBA" id="ARBA00004937"/>
    </source>
</evidence>
<evidence type="ECO:0000256" key="4">
    <source>
        <dbReference type="ARBA" id="ARBA00022857"/>
    </source>
</evidence>
<evidence type="ECO:0000259" key="8">
    <source>
        <dbReference type="Pfam" id="PF00479"/>
    </source>
</evidence>
<reference evidence="10 11" key="1">
    <citation type="submission" date="2016-10" db="EMBL/GenBank/DDBJ databases">
        <title>Complete genome sequences of three Cupriavidus strains isolated from various Malaysian environments.</title>
        <authorList>
            <person name="Abdullah A.A.-A."/>
            <person name="Shafie N.A.H."/>
            <person name="Lau N.S."/>
        </authorList>
    </citation>
    <scope>NUCLEOTIDE SEQUENCE [LARGE SCALE GENOMIC DNA]</scope>
    <source>
        <strain evidence="10 11">USMAA1020</strain>
    </source>
</reference>
<feature type="domain" description="Glucose-6-phosphate dehydrogenase C-terminal" evidence="9">
    <location>
        <begin position="191"/>
        <end position="493"/>
    </location>
</feature>
<evidence type="ECO:0000313" key="11">
    <source>
        <dbReference type="Proteomes" id="UP000177515"/>
    </source>
</evidence>
<accession>A0ABM6FE34</accession>
<dbReference type="PROSITE" id="PS00069">
    <property type="entry name" value="G6P_DEHYDROGENASE"/>
    <property type="match status" value="1"/>
</dbReference>
<dbReference type="Gene3D" id="3.40.50.720">
    <property type="entry name" value="NAD(P)-binding Rossmann-like Domain"/>
    <property type="match status" value="1"/>
</dbReference>
<dbReference type="PANTHER" id="PTHR23429:SF0">
    <property type="entry name" value="GLUCOSE-6-PHOSPHATE 1-DEHYDROGENASE"/>
    <property type="match status" value="1"/>
</dbReference>
<evidence type="ECO:0000256" key="2">
    <source>
        <dbReference type="ARBA" id="ARBA00009975"/>
    </source>
</evidence>
<dbReference type="InterPro" id="IPR036291">
    <property type="entry name" value="NAD(P)-bd_dom_sf"/>
</dbReference>
<comment type="catalytic activity">
    <reaction evidence="7">
        <text>D-glucose 6-phosphate + NADP(+) = 6-phospho-D-glucono-1,5-lactone + NADPH + H(+)</text>
        <dbReference type="Rhea" id="RHEA:15841"/>
        <dbReference type="ChEBI" id="CHEBI:15378"/>
        <dbReference type="ChEBI" id="CHEBI:57783"/>
        <dbReference type="ChEBI" id="CHEBI:57955"/>
        <dbReference type="ChEBI" id="CHEBI:58349"/>
        <dbReference type="ChEBI" id="CHEBI:61548"/>
        <dbReference type="EC" id="1.1.1.49"/>
    </reaction>
</comment>
<dbReference type="PANTHER" id="PTHR23429">
    <property type="entry name" value="GLUCOSE-6-PHOSPHATE 1-DEHYDROGENASE G6PD"/>
    <property type="match status" value="1"/>
</dbReference>
<feature type="binding site" evidence="7">
    <location>
        <position position="184"/>
    </location>
    <ligand>
        <name>substrate</name>
    </ligand>
</feature>
<comment type="function">
    <text evidence="7">Catalyzes the oxidation of glucose 6-phosphate to 6-phosphogluconolactone.</text>
</comment>
<protein>
    <recommendedName>
        <fullName evidence="7">Glucose-6-phosphate 1-dehydrogenase</fullName>
        <shortName evidence="7">G6PD</shortName>
        <ecNumber evidence="7">1.1.1.49</ecNumber>
    </recommendedName>
</protein>
<feature type="binding site" evidence="7">
    <location>
        <position position="150"/>
    </location>
    <ligand>
        <name>NADP(+)</name>
        <dbReference type="ChEBI" id="CHEBI:58349"/>
    </ligand>
</feature>
<keyword evidence="4 7" id="KW-0521">NADP</keyword>
<feature type="binding site" evidence="7">
    <location>
        <begin position="18"/>
        <end position="25"/>
    </location>
    <ligand>
        <name>NADP(+)</name>
        <dbReference type="ChEBI" id="CHEBI:58349"/>
    </ligand>
</feature>
<dbReference type="InterPro" id="IPR022675">
    <property type="entry name" value="G6P_DH_C"/>
</dbReference>
<dbReference type="Pfam" id="PF00479">
    <property type="entry name" value="G6PD_N"/>
    <property type="match status" value="1"/>
</dbReference>
<gene>
    <name evidence="7" type="primary">zwf</name>
    <name evidence="10" type="ORF">BKK80_31095</name>
</gene>
<keyword evidence="11" id="KW-1185">Reference proteome</keyword>
<dbReference type="NCBIfam" id="TIGR00871">
    <property type="entry name" value="zwf"/>
    <property type="match status" value="1"/>
</dbReference>
<comment type="similarity">
    <text evidence="2 7">Belongs to the glucose-6-phosphate dehydrogenase family.</text>
</comment>
<dbReference type="Proteomes" id="UP000177515">
    <property type="component" value="Chromosome 2"/>
</dbReference>
<evidence type="ECO:0000256" key="6">
    <source>
        <dbReference type="ARBA" id="ARBA00023277"/>
    </source>
</evidence>
<evidence type="ECO:0000313" key="10">
    <source>
        <dbReference type="EMBL" id="AOZ10097.1"/>
    </source>
</evidence>
<evidence type="ECO:0000256" key="7">
    <source>
        <dbReference type="HAMAP-Rule" id="MF_00966"/>
    </source>
</evidence>
<dbReference type="InterPro" id="IPR019796">
    <property type="entry name" value="G6P_DH_AS"/>
</dbReference>
<dbReference type="PRINTS" id="PR00079">
    <property type="entry name" value="G6PDHDRGNASE"/>
</dbReference>
<dbReference type="PIRSF" id="PIRSF000110">
    <property type="entry name" value="G6PD"/>
    <property type="match status" value="1"/>
</dbReference>
<dbReference type="SUPFAM" id="SSF55347">
    <property type="entry name" value="Glyceraldehyde-3-phosphate dehydrogenase-like, C-terminal domain"/>
    <property type="match status" value="1"/>
</dbReference>
<dbReference type="InterPro" id="IPR022674">
    <property type="entry name" value="G6P_DH_NAD-bd"/>
</dbReference>
<dbReference type="RefSeq" id="WP_071072642.1">
    <property type="nucleotide sequence ID" value="NZ_CP017755.1"/>
</dbReference>
<organism evidence="10 11">
    <name type="scientific">Cupriavidus malaysiensis</name>
    <dbReference type="NCBI Taxonomy" id="367825"/>
    <lineage>
        <taxon>Bacteria</taxon>
        <taxon>Pseudomonadati</taxon>
        <taxon>Pseudomonadota</taxon>
        <taxon>Betaproteobacteria</taxon>
        <taxon>Burkholderiales</taxon>
        <taxon>Burkholderiaceae</taxon>
        <taxon>Cupriavidus</taxon>
    </lineage>
</organism>
<dbReference type="Gene3D" id="3.30.360.10">
    <property type="entry name" value="Dihydrodipicolinate Reductase, domain 2"/>
    <property type="match status" value="1"/>
</dbReference>
<keyword evidence="6 7" id="KW-0119">Carbohydrate metabolism</keyword>
<feature type="domain" description="Glucose-6-phosphate dehydrogenase NAD-binding" evidence="8">
    <location>
        <begin position="15"/>
        <end position="189"/>
    </location>
</feature>
<comment type="caution">
    <text evidence="7">Lacks conserved residue(s) required for the propagation of feature annotation.</text>
</comment>
<feature type="binding site" evidence="7">
    <location>
        <position position="180"/>
    </location>
    <ligand>
        <name>substrate</name>
    </ligand>
</feature>
<dbReference type="InterPro" id="IPR001282">
    <property type="entry name" value="G6P_DH"/>
</dbReference>
<evidence type="ECO:0000256" key="3">
    <source>
        <dbReference type="ARBA" id="ARBA00022526"/>
    </source>
</evidence>
<evidence type="ECO:0000256" key="5">
    <source>
        <dbReference type="ARBA" id="ARBA00023002"/>
    </source>
</evidence>
<feature type="binding site" evidence="7">
    <location>
        <position position="237"/>
    </location>
    <ligand>
        <name>substrate</name>
    </ligand>
</feature>
<keyword evidence="5 7" id="KW-0560">Oxidoreductase</keyword>
<proteinExistence type="inferred from homology"/>
<keyword evidence="3 7" id="KW-0313">Glucose metabolism</keyword>
<dbReference type="EC" id="1.1.1.49" evidence="7"/>
<feature type="binding site" evidence="7">
    <location>
        <position position="218"/>
    </location>
    <ligand>
        <name>substrate</name>
    </ligand>
</feature>
<feature type="binding site" evidence="7">
    <location>
        <position position="342"/>
    </location>
    <ligand>
        <name>substrate</name>
    </ligand>
</feature>
<dbReference type="Pfam" id="PF02781">
    <property type="entry name" value="G6PD_C"/>
    <property type="match status" value="1"/>
</dbReference>
<dbReference type="EMBL" id="CP017755">
    <property type="protein sequence ID" value="AOZ10097.1"/>
    <property type="molecule type" value="Genomic_DNA"/>
</dbReference>
<evidence type="ECO:0000259" key="9">
    <source>
        <dbReference type="Pfam" id="PF02781"/>
    </source>
</evidence>
<dbReference type="HAMAP" id="MF_00966">
    <property type="entry name" value="G6PD"/>
    <property type="match status" value="1"/>
</dbReference>
<sequence>MNRPDPNAVPEFDFVLFGGTGDLARRKLLPALFDAHASATLHPRGRILALGSQAMSREAYLDMLESEVRPMLPGAVAVDTWRQFLERVAYQQVDARAPEGFDALAELVQARGAPVVVCYLATAPHLFVPICEQLARTGLNHAGVRVVLEKPLGHDLASSEAINDAVGRHFGEEQIYRIDHYLGKESVQNLMAIRFGNALFEPLWRREWVRDVQITIAEELGVERRGNFYDGIGALRDMVQNHLLQLLCMVAMEPPSSLSADAIRDEKLKILKALRPLAQHEVAERVVRGQYCRGAAAGNPVPGYAGEPGIAADSSTETFVAIKAEIANWRWAGVPFYLRTGKRMQARVAEIVVQFRDVPYSVFPRPLDHEPGNRLVITLQPEESIRLHFLVKQPGDTQALQPATLDLQRMLPRGQGARHERKTGAYERLLLDVIRGRLGLFVRRDEQAQAWRWVAPIQQAWTDSGLAPKLYTAGTWGPAASSALLSRDGAVWHEEL</sequence>
<dbReference type="SUPFAM" id="SSF51735">
    <property type="entry name" value="NAD(P)-binding Rossmann-fold domains"/>
    <property type="match status" value="1"/>
</dbReference>
<name>A0ABM6FE34_9BURK</name>